<gene>
    <name evidence="2" type="ORF">GCM10011312_06510</name>
</gene>
<evidence type="ECO:0000313" key="3">
    <source>
        <dbReference type="Proteomes" id="UP000652231"/>
    </source>
</evidence>
<sequence length="100" mass="11764">MIYVVISNEAQFDLDEAVNWYEHKQSGLGLRFLSNVESTVNYIRKNPLASPVIYSKIRVCIVKSFPFTIHYKYYEEEKIIFVSGVFHMALNPKAWTKRNQ</sequence>
<dbReference type="EMBL" id="BMGK01000002">
    <property type="protein sequence ID" value="GGD85156.1"/>
    <property type="molecule type" value="Genomic_DNA"/>
</dbReference>
<dbReference type="Proteomes" id="UP000652231">
    <property type="component" value="Unassembled WGS sequence"/>
</dbReference>
<dbReference type="Gene3D" id="3.30.2310.20">
    <property type="entry name" value="RelE-like"/>
    <property type="match status" value="1"/>
</dbReference>
<comment type="caution">
    <text evidence="2">The sequence shown here is derived from an EMBL/GenBank/DDBJ whole genome shotgun (WGS) entry which is preliminary data.</text>
</comment>
<reference evidence="2" key="1">
    <citation type="journal article" date="2014" name="Int. J. Syst. Evol. Microbiol.">
        <title>Complete genome sequence of Corynebacterium casei LMG S-19264T (=DSM 44701T), isolated from a smear-ripened cheese.</title>
        <authorList>
            <consortium name="US DOE Joint Genome Institute (JGI-PGF)"/>
            <person name="Walter F."/>
            <person name="Albersmeier A."/>
            <person name="Kalinowski J."/>
            <person name="Ruckert C."/>
        </authorList>
    </citation>
    <scope>NUCLEOTIDE SEQUENCE</scope>
    <source>
        <strain evidence="2">CGMCC 1.12924</strain>
    </source>
</reference>
<accession>A0A8J2V8Z2</accession>
<name>A0A8J2V8Z2_9FLAO</name>
<evidence type="ECO:0000313" key="2">
    <source>
        <dbReference type="EMBL" id="GGD85156.1"/>
    </source>
</evidence>
<dbReference type="RefSeq" id="WP_188439428.1">
    <property type="nucleotide sequence ID" value="NZ_BMGK01000002.1"/>
</dbReference>
<reference evidence="2" key="2">
    <citation type="submission" date="2020-09" db="EMBL/GenBank/DDBJ databases">
        <authorList>
            <person name="Sun Q."/>
            <person name="Zhou Y."/>
        </authorList>
    </citation>
    <scope>NUCLEOTIDE SEQUENCE</scope>
    <source>
        <strain evidence="2">CGMCC 1.12924</strain>
    </source>
</reference>
<dbReference type="Pfam" id="PF05016">
    <property type="entry name" value="ParE_toxin"/>
    <property type="match status" value="1"/>
</dbReference>
<evidence type="ECO:0008006" key="4">
    <source>
        <dbReference type="Google" id="ProtNLM"/>
    </source>
</evidence>
<protein>
    <recommendedName>
        <fullName evidence="4">Type II toxin-antitoxin system RelE/ParE family toxin</fullName>
    </recommendedName>
</protein>
<evidence type="ECO:0000256" key="1">
    <source>
        <dbReference type="ARBA" id="ARBA00022649"/>
    </source>
</evidence>
<dbReference type="InterPro" id="IPR007712">
    <property type="entry name" value="RelE/ParE_toxin"/>
</dbReference>
<dbReference type="AlphaFoldDB" id="A0A8J2V8Z2"/>
<dbReference type="InterPro" id="IPR035093">
    <property type="entry name" value="RelE/ParE_toxin_dom_sf"/>
</dbReference>
<keyword evidence="3" id="KW-1185">Reference proteome</keyword>
<organism evidence="2 3">
    <name type="scientific">Planktosalinus lacus</name>
    <dbReference type="NCBI Taxonomy" id="1526573"/>
    <lineage>
        <taxon>Bacteria</taxon>
        <taxon>Pseudomonadati</taxon>
        <taxon>Bacteroidota</taxon>
        <taxon>Flavobacteriia</taxon>
        <taxon>Flavobacteriales</taxon>
        <taxon>Flavobacteriaceae</taxon>
        <taxon>Planktosalinus</taxon>
    </lineage>
</organism>
<keyword evidence="1" id="KW-1277">Toxin-antitoxin system</keyword>
<proteinExistence type="predicted"/>